<evidence type="ECO:0000256" key="1">
    <source>
        <dbReference type="SAM" id="Phobius"/>
    </source>
</evidence>
<feature type="transmembrane region" description="Helical" evidence="1">
    <location>
        <begin position="12"/>
        <end position="34"/>
    </location>
</feature>
<accession>A0A110B4X3</accession>
<dbReference type="RefSeq" id="WP_162549329.1">
    <property type="nucleotide sequence ID" value="NZ_AP017372.2"/>
</dbReference>
<keyword evidence="1" id="KW-0812">Transmembrane</keyword>
<name>A0A110B4X3_HALHR</name>
<sequence length="157" mass="17726">MDRSAQIISSAYRSPLVGWGLVAAGILIMILWYIMYQIHRADGAVFEDIAGPIVFFSFFSILLIIGGVFIIVFTTHSWRCKLENDKVIIYHGFFGSTEKNTLSANDIKDVFWQSNAIASLIRVGDIWIKTYDDKSHVLPGVDSPAKHTEKIKEIMKN</sequence>
<dbReference type="AlphaFoldDB" id="A0A110B4X3"/>
<dbReference type="KEGG" id="hhk:HH1059_06370"/>
<protein>
    <recommendedName>
        <fullName evidence="4">DUF304 domain-containing protein</fullName>
    </recommendedName>
</protein>
<feature type="transmembrane region" description="Helical" evidence="1">
    <location>
        <begin position="54"/>
        <end position="73"/>
    </location>
</feature>
<evidence type="ECO:0000313" key="2">
    <source>
        <dbReference type="EMBL" id="BAU57325.2"/>
    </source>
</evidence>
<keyword evidence="3" id="KW-1185">Reference proteome</keyword>
<keyword evidence="1" id="KW-1133">Transmembrane helix</keyword>
<dbReference type="EMBL" id="AP017372">
    <property type="protein sequence ID" value="BAU57325.2"/>
    <property type="molecule type" value="Genomic_DNA"/>
</dbReference>
<gene>
    <name evidence="2" type="ORF">HH1059_06370</name>
</gene>
<proteinExistence type="predicted"/>
<dbReference type="Proteomes" id="UP000218890">
    <property type="component" value="Chromosome"/>
</dbReference>
<organism evidence="2 3">
    <name type="scientific">Halorhodospira halochloris</name>
    <name type="common">Ectothiorhodospira halochloris</name>
    <dbReference type="NCBI Taxonomy" id="1052"/>
    <lineage>
        <taxon>Bacteria</taxon>
        <taxon>Pseudomonadati</taxon>
        <taxon>Pseudomonadota</taxon>
        <taxon>Gammaproteobacteria</taxon>
        <taxon>Chromatiales</taxon>
        <taxon>Ectothiorhodospiraceae</taxon>
        <taxon>Halorhodospira</taxon>
    </lineage>
</organism>
<reference evidence="2" key="1">
    <citation type="submission" date="2016-02" db="EMBL/GenBank/DDBJ databases">
        <title>Halorhodospira halochloris DSM-1059 complete genome, version 2.</title>
        <authorList>
            <person name="Tsukatani Y."/>
        </authorList>
    </citation>
    <scope>NUCLEOTIDE SEQUENCE</scope>
    <source>
        <strain evidence="2">DSM 1059</strain>
    </source>
</reference>
<evidence type="ECO:0000313" key="3">
    <source>
        <dbReference type="Proteomes" id="UP000218890"/>
    </source>
</evidence>
<evidence type="ECO:0008006" key="4">
    <source>
        <dbReference type="Google" id="ProtNLM"/>
    </source>
</evidence>
<keyword evidence="1" id="KW-0472">Membrane</keyword>